<dbReference type="GO" id="GO:0008168">
    <property type="term" value="F:methyltransferase activity"/>
    <property type="evidence" value="ECO:0007669"/>
    <property type="project" value="UniProtKB-KW"/>
</dbReference>
<feature type="domain" description="Methyltransferase" evidence="4">
    <location>
        <begin position="14"/>
        <end position="113"/>
    </location>
</feature>
<dbReference type="EMBL" id="FN648548">
    <property type="protein sequence ID" value="CBJ32667.1"/>
    <property type="molecule type" value="Genomic_DNA"/>
</dbReference>
<dbReference type="PANTHER" id="PTHR12176">
    <property type="entry name" value="SAM-DEPENDENT METHYLTRANSFERASE SUPERFAMILY PROTEIN"/>
    <property type="match status" value="1"/>
</dbReference>
<keyword evidence="2" id="KW-0489">Methyltransferase</keyword>
<name>D7FZ50_ECTSI</name>
<dbReference type="AlphaFoldDB" id="D7FZ50"/>
<keyword evidence="3" id="KW-0808">Transferase</keyword>
<dbReference type="Proteomes" id="UP000002630">
    <property type="component" value="Linkage Group LG15"/>
</dbReference>
<organism evidence="5 6">
    <name type="scientific">Ectocarpus siliculosus</name>
    <name type="common">Brown alga</name>
    <name type="synonym">Conferva siliculosa</name>
    <dbReference type="NCBI Taxonomy" id="2880"/>
    <lineage>
        <taxon>Eukaryota</taxon>
        <taxon>Sar</taxon>
        <taxon>Stramenopiles</taxon>
        <taxon>Ochrophyta</taxon>
        <taxon>PX clade</taxon>
        <taxon>Phaeophyceae</taxon>
        <taxon>Ectocarpales</taxon>
        <taxon>Ectocarpaceae</taxon>
        <taxon>Ectocarpus</taxon>
    </lineage>
</organism>
<evidence type="ECO:0000256" key="3">
    <source>
        <dbReference type="ARBA" id="ARBA00022679"/>
    </source>
</evidence>
<evidence type="ECO:0000256" key="1">
    <source>
        <dbReference type="ARBA" id="ARBA00008361"/>
    </source>
</evidence>
<dbReference type="InParanoid" id="D7FZ50"/>
<dbReference type="InterPro" id="IPR029063">
    <property type="entry name" value="SAM-dependent_MTases_sf"/>
</dbReference>
<dbReference type="Gene3D" id="3.40.50.150">
    <property type="entry name" value="Vaccinia Virus protein VP39"/>
    <property type="match status" value="1"/>
</dbReference>
<evidence type="ECO:0000313" key="5">
    <source>
        <dbReference type="EMBL" id="CBJ32667.1"/>
    </source>
</evidence>
<dbReference type="GO" id="GO:0032259">
    <property type="term" value="P:methylation"/>
    <property type="evidence" value="ECO:0007669"/>
    <property type="project" value="UniProtKB-KW"/>
</dbReference>
<keyword evidence="6" id="KW-1185">Reference proteome</keyword>
<evidence type="ECO:0000259" key="4">
    <source>
        <dbReference type="Pfam" id="PF13649"/>
    </source>
</evidence>
<dbReference type="SUPFAM" id="SSF53335">
    <property type="entry name" value="S-adenosyl-L-methionine-dependent methyltransferases"/>
    <property type="match status" value="1"/>
</dbReference>
<dbReference type="PANTHER" id="PTHR12176:SF83">
    <property type="entry name" value="CITRATE SYNTHASE-LYSINE N-METHYLTRANSFERASE CSKMT, MITOCHONDRIAL"/>
    <property type="match status" value="1"/>
</dbReference>
<evidence type="ECO:0000256" key="2">
    <source>
        <dbReference type="ARBA" id="ARBA00022603"/>
    </source>
</evidence>
<reference evidence="5 6" key="1">
    <citation type="journal article" date="2010" name="Nature">
        <title>The Ectocarpus genome and the independent evolution of multicellularity in brown algae.</title>
        <authorList>
            <person name="Cock J.M."/>
            <person name="Sterck L."/>
            <person name="Rouze P."/>
            <person name="Scornet D."/>
            <person name="Allen A.E."/>
            <person name="Amoutzias G."/>
            <person name="Anthouard V."/>
            <person name="Artiguenave F."/>
            <person name="Aury J.M."/>
            <person name="Badger J.H."/>
            <person name="Beszteri B."/>
            <person name="Billiau K."/>
            <person name="Bonnet E."/>
            <person name="Bothwell J.H."/>
            <person name="Bowler C."/>
            <person name="Boyen C."/>
            <person name="Brownlee C."/>
            <person name="Carrano C.J."/>
            <person name="Charrier B."/>
            <person name="Cho G.Y."/>
            <person name="Coelho S.M."/>
            <person name="Collen J."/>
            <person name="Corre E."/>
            <person name="Da Silva C."/>
            <person name="Delage L."/>
            <person name="Delaroque N."/>
            <person name="Dittami S.M."/>
            <person name="Doulbeau S."/>
            <person name="Elias M."/>
            <person name="Farnham G."/>
            <person name="Gachon C.M."/>
            <person name="Gschloessl B."/>
            <person name="Heesch S."/>
            <person name="Jabbari K."/>
            <person name="Jubin C."/>
            <person name="Kawai H."/>
            <person name="Kimura K."/>
            <person name="Kloareg B."/>
            <person name="Kupper F.C."/>
            <person name="Lang D."/>
            <person name="Le Bail A."/>
            <person name="Leblanc C."/>
            <person name="Lerouge P."/>
            <person name="Lohr M."/>
            <person name="Lopez P.J."/>
            <person name="Martens C."/>
            <person name="Maumus F."/>
            <person name="Michel G."/>
            <person name="Miranda-Saavedra D."/>
            <person name="Morales J."/>
            <person name="Moreau H."/>
            <person name="Motomura T."/>
            <person name="Nagasato C."/>
            <person name="Napoli C.A."/>
            <person name="Nelson D.R."/>
            <person name="Nyvall-Collen P."/>
            <person name="Peters A.F."/>
            <person name="Pommier C."/>
            <person name="Potin P."/>
            <person name="Poulain J."/>
            <person name="Quesneville H."/>
            <person name="Read B."/>
            <person name="Rensing S.A."/>
            <person name="Ritter A."/>
            <person name="Rousvoal S."/>
            <person name="Samanta M."/>
            <person name="Samson G."/>
            <person name="Schroeder D.C."/>
            <person name="Segurens B."/>
            <person name="Strittmatter M."/>
            <person name="Tonon T."/>
            <person name="Tregear J.W."/>
            <person name="Valentin K."/>
            <person name="von Dassow P."/>
            <person name="Yamagishi T."/>
            <person name="Van de Peer Y."/>
            <person name="Wincker P."/>
        </authorList>
    </citation>
    <scope>NUCLEOTIDE SEQUENCE [LARGE SCALE GENOMIC DNA]</scope>
    <source>
        <strain evidence="6">Ec32 / CCAP1310/4</strain>
    </source>
</reference>
<proteinExistence type="inferred from homology"/>
<dbReference type="Pfam" id="PF13649">
    <property type="entry name" value="Methyltransf_25"/>
    <property type="match status" value="1"/>
</dbReference>
<accession>D7FZ50</accession>
<dbReference type="EMBL" id="FN649740">
    <property type="protein sequence ID" value="CBJ32667.1"/>
    <property type="molecule type" value="Genomic_DNA"/>
</dbReference>
<gene>
    <name evidence="5" type="ORF">Esi_0355_0013</name>
</gene>
<dbReference type="CDD" id="cd02440">
    <property type="entry name" value="AdoMet_MTases"/>
    <property type="match status" value="1"/>
</dbReference>
<dbReference type="OrthoDB" id="41363at2759"/>
<protein>
    <recommendedName>
        <fullName evidence="4">Methyltransferase domain-containing protein</fullName>
    </recommendedName>
</protein>
<dbReference type="eggNOG" id="KOG2352">
    <property type="taxonomic scope" value="Eukaryota"/>
</dbReference>
<dbReference type="InterPro" id="IPR051419">
    <property type="entry name" value="Lys/N-term_MeTrsfase_sf"/>
</dbReference>
<evidence type="ECO:0000313" key="6">
    <source>
        <dbReference type="Proteomes" id="UP000002630"/>
    </source>
</evidence>
<sequence length="166" mass="18111">MRGLDTPTRNIRLLHVGCGTSEVGPKLAEEPALSSLHVTDIDSSPTAVRLMRKRHATLGNYECREGDVLNLDFPAGRFDAVVDKGTLDALLCRSAEDALAMVSEVHRVLRKGGVYVQISAEDPEARLELLTECGSSSGRGPWSRSIFKELGESKGSTAYYMYVLVK</sequence>
<dbReference type="InterPro" id="IPR041698">
    <property type="entry name" value="Methyltransf_25"/>
</dbReference>
<comment type="similarity">
    <text evidence="1">Belongs to the methyltransferase superfamily.</text>
</comment>